<evidence type="ECO:0000313" key="3">
    <source>
        <dbReference type="EMBL" id="KAH7547671.1"/>
    </source>
</evidence>
<name>A0ABQ8H2Z7_9ROSI</name>
<protein>
    <recommendedName>
        <fullName evidence="2">SAC3/GANP/THP3 conserved domain-containing protein</fullName>
    </recommendedName>
</protein>
<keyword evidence="4" id="KW-1185">Reference proteome</keyword>
<accession>A0ABQ8H2Z7</accession>
<feature type="region of interest" description="Disordered" evidence="1">
    <location>
        <begin position="1"/>
        <end position="62"/>
    </location>
</feature>
<dbReference type="Pfam" id="PF03399">
    <property type="entry name" value="SAC3_GANP"/>
    <property type="match status" value="1"/>
</dbReference>
<comment type="caution">
    <text evidence="3">The sequence shown here is derived from an EMBL/GenBank/DDBJ whole genome shotgun (WGS) entry which is preliminary data.</text>
</comment>
<evidence type="ECO:0000256" key="1">
    <source>
        <dbReference type="SAM" id="MobiDB-lite"/>
    </source>
</evidence>
<feature type="compositionally biased region" description="Polar residues" evidence="1">
    <location>
        <begin position="13"/>
        <end position="47"/>
    </location>
</feature>
<dbReference type="EMBL" id="JAFEMO010000014">
    <property type="protein sequence ID" value="KAH7547671.1"/>
    <property type="molecule type" value="Genomic_DNA"/>
</dbReference>
<dbReference type="InterPro" id="IPR005062">
    <property type="entry name" value="SAC3/GANP/THP3_conserved"/>
</dbReference>
<evidence type="ECO:0000259" key="2">
    <source>
        <dbReference type="Pfam" id="PF03399"/>
    </source>
</evidence>
<gene>
    <name evidence="3" type="ORF">JRO89_XS14G0000800</name>
</gene>
<dbReference type="Proteomes" id="UP000827721">
    <property type="component" value="Unassembled WGS sequence"/>
</dbReference>
<organism evidence="3 4">
    <name type="scientific">Xanthoceras sorbifolium</name>
    <dbReference type="NCBI Taxonomy" id="99658"/>
    <lineage>
        <taxon>Eukaryota</taxon>
        <taxon>Viridiplantae</taxon>
        <taxon>Streptophyta</taxon>
        <taxon>Embryophyta</taxon>
        <taxon>Tracheophyta</taxon>
        <taxon>Spermatophyta</taxon>
        <taxon>Magnoliopsida</taxon>
        <taxon>eudicotyledons</taxon>
        <taxon>Gunneridae</taxon>
        <taxon>Pentapetalae</taxon>
        <taxon>rosids</taxon>
        <taxon>malvids</taxon>
        <taxon>Sapindales</taxon>
        <taxon>Sapindaceae</taxon>
        <taxon>Xanthoceroideae</taxon>
        <taxon>Xanthoceras</taxon>
    </lineage>
</organism>
<dbReference type="InterPro" id="IPR045107">
    <property type="entry name" value="SAC3/GANP/THP3"/>
</dbReference>
<reference evidence="3 4" key="1">
    <citation type="submission" date="2021-02" db="EMBL/GenBank/DDBJ databases">
        <title>Plant Genome Project.</title>
        <authorList>
            <person name="Zhang R.-G."/>
        </authorList>
    </citation>
    <scope>NUCLEOTIDE SEQUENCE [LARGE SCALE GENOMIC DNA]</scope>
    <source>
        <tissue evidence="3">Leaves</tissue>
    </source>
</reference>
<dbReference type="Gene3D" id="1.25.40.990">
    <property type="match status" value="1"/>
</dbReference>
<evidence type="ECO:0000313" key="4">
    <source>
        <dbReference type="Proteomes" id="UP000827721"/>
    </source>
</evidence>
<sequence>MERSQNGERRRNLSSSSATGFHSNPTRTTRSSNNFRPGNAPNHSNNYHPVRNRRSNQDREGEAEKVIVGTCPFMCPEEERLQRQRLRDLAVFERLNGNPRESSPTLAVKKVPNFLLNYCSIYFNIFCRTISAQSVQRSDVRPLPVLEETLNYLLDLMDSAEHPFEVVHDFVFDRTRSIRQDLSMQNIVNDKVVIHMYEKMVKFHVVSHHKLRGSRSSSSNSSMHYLNREQLTKTLTSLYNLYEANRSSNSVYENEAEFRSLYVLLHLDSSGQPMGESLSLWFRNLPTPIVKSKEMCFARRVLRYFRMGNYRRFFCTAAEVSYIQYCIIEPYIDEVRAFALACINKCGYQLHPYPLTHLSKLLMMEESKVELFCNSCGLETSMDEVGNKVLPTKQASFCHPKGGSQRYSFLGLEQFDR</sequence>
<dbReference type="PANTHER" id="PTHR12436">
    <property type="entry name" value="80 KDA MCM3-ASSOCIATED PROTEIN"/>
    <property type="match status" value="1"/>
</dbReference>
<feature type="domain" description="SAC3/GANP/THP3 conserved" evidence="2">
    <location>
        <begin position="74"/>
        <end position="381"/>
    </location>
</feature>
<dbReference type="PANTHER" id="PTHR12436:SF3">
    <property type="entry name" value="GERMINAL-CENTER ASSOCIATED NUCLEAR PROTEIN"/>
    <property type="match status" value="1"/>
</dbReference>
<proteinExistence type="predicted"/>
<feature type="compositionally biased region" description="Basic and acidic residues" evidence="1">
    <location>
        <begin position="1"/>
        <end position="11"/>
    </location>
</feature>